<evidence type="ECO:0000313" key="8">
    <source>
        <dbReference type="EMBL" id="SCJ72144.1"/>
    </source>
</evidence>
<sequence length="422" mass="46658">MKHKKGALTRSLLALTIAPLLVFGLVVTIVTSHLIYTGLRDEVRYSLDVLVHAAYQTYQLTYPGDFVSDGTRVTKGGQDLSAHVELVDQVKADTGADATLFWGDRRYLTTIRGADGQRAVGTQAEKVVSSTVLQQNKDYFSDRVLVDGTEYFGYYMPVQNIDGATVGMLFVGRPRTQVMQRIDRNILLVCVSAVGILTIAVAVSGYYSKKLLYSLDKTEQFLGEIAGGDLTARIDPYLLDRKDEIGEMGRFAVVLQNSITDLVGKDPLTGLHNRRSCDVVLESLMAENHRKGSVFTAVMGDIDHFKSINDTFGHQVGDQVLRQVAQRLTAHIEHLGFVFRWGGEEFLLIYEDADCAQTLEHLRQLQKQVAAPISCGGHQISVTMTFGLSCCTEGSAVNEIISRADKNLYVGKNQGRNQIVWQ</sequence>
<dbReference type="SUPFAM" id="SSF55073">
    <property type="entry name" value="Nucleotide cyclase"/>
    <property type="match status" value="1"/>
</dbReference>
<dbReference type="InterPro" id="IPR000160">
    <property type="entry name" value="GGDEF_dom"/>
</dbReference>
<dbReference type="GO" id="GO:0005886">
    <property type="term" value="C:plasma membrane"/>
    <property type="evidence" value="ECO:0007669"/>
    <property type="project" value="UniProtKB-SubCell"/>
</dbReference>
<dbReference type="InterPro" id="IPR029151">
    <property type="entry name" value="Sensor-like_sf"/>
</dbReference>
<dbReference type="PANTHER" id="PTHR45138">
    <property type="entry name" value="REGULATORY COMPONENTS OF SENSORY TRANSDUCTION SYSTEM"/>
    <property type="match status" value="1"/>
</dbReference>
<dbReference type="Pfam" id="PF17202">
    <property type="entry name" value="sCache_3_3"/>
    <property type="match status" value="1"/>
</dbReference>
<comment type="subcellular location">
    <subcellularLocation>
        <location evidence="1">Cell membrane</location>
        <topology evidence="1">Multi-pass membrane protein</topology>
    </subcellularLocation>
</comment>
<dbReference type="PROSITE" id="PS50887">
    <property type="entry name" value="GGDEF"/>
    <property type="match status" value="1"/>
</dbReference>
<dbReference type="GO" id="GO:0052621">
    <property type="term" value="F:diguanylate cyclase activity"/>
    <property type="evidence" value="ECO:0007669"/>
    <property type="project" value="TreeGrafter"/>
</dbReference>
<dbReference type="InterPro" id="IPR050469">
    <property type="entry name" value="Diguanylate_Cyclase"/>
</dbReference>
<dbReference type="Gene3D" id="6.10.340.10">
    <property type="match status" value="1"/>
</dbReference>
<dbReference type="Gene3D" id="3.30.70.270">
    <property type="match status" value="1"/>
</dbReference>
<evidence type="ECO:0000256" key="2">
    <source>
        <dbReference type="ARBA" id="ARBA00022475"/>
    </source>
</evidence>
<dbReference type="CDD" id="cd01949">
    <property type="entry name" value="GGDEF"/>
    <property type="match status" value="1"/>
</dbReference>
<feature type="transmembrane region" description="Helical" evidence="6">
    <location>
        <begin position="186"/>
        <end position="207"/>
    </location>
</feature>
<dbReference type="InterPro" id="IPR033463">
    <property type="entry name" value="sCache_3"/>
</dbReference>
<dbReference type="NCBIfam" id="TIGR00254">
    <property type="entry name" value="GGDEF"/>
    <property type="match status" value="1"/>
</dbReference>
<name>A0A1C6IQH4_9FIRM</name>
<feature type="domain" description="GGDEF" evidence="7">
    <location>
        <begin position="293"/>
        <end position="422"/>
    </location>
</feature>
<dbReference type="InterPro" id="IPR029787">
    <property type="entry name" value="Nucleotide_cyclase"/>
</dbReference>
<evidence type="ECO:0000256" key="6">
    <source>
        <dbReference type="SAM" id="Phobius"/>
    </source>
</evidence>
<evidence type="ECO:0000259" key="7">
    <source>
        <dbReference type="PROSITE" id="PS50887"/>
    </source>
</evidence>
<dbReference type="SUPFAM" id="SSF103190">
    <property type="entry name" value="Sensory domain-like"/>
    <property type="match status" value="1"/>
</dbReference>
<dbReference type="FunFam" id="3.30.70.270:FF:000001">
    <property type="entry name" value="Diguanylate cyclase domain protein"/>
    <property type="match status" value="1"/>
</dbReference>
<keyword evidence="4 6" id="KW-1133">Transmembrane helix</keyword>
<dbReference type="InterPro" id="IPR043128">
    <property type="entry name" value="Rev_trsase/Diguanyl_cyclase"/>
</dbReference>
<keyword evidence="5 6" id="KW-0472">Membrane</keyword>
<evidence type="ECO:0000256" key="1">
    <source>
        <dbReference type="ARBA" id="ARBA00004651"/>
    </source>
</evidence>
<dbReference type="EMBL" id="FMHG01000001">
    <property type="protein sequence ID" value="SCJ72144.1"/>
    <property type="molecule type" value="Genomic_DNA"/>
</dbReference>
<proteinExistence type="predicted"/>
<organism evidence="8">
    <name type="scientific">uncultured Anaerotruncus sp</name>
    <dbReference type="NCBI Taxonomy" id="905011"/>
    <lineage>
        <taxon>Bacteria</taxon>
        <taxon>Bacillati</taxon>
        <taxon>Bacillota</taxon>
        <taxon>Clostridia</taxon>
        <taxon>Eubacteriales</taxon>
        <taxon>Oscillospiraceae</taxon>
        <taxon>Anaerotruncus</taxon>
        <taxon>environmental samples</taxon>
    </lineage>
</organism>
<dbReference type="PANTHER" id="PTHR45138:SF9">
    <property type="entry name" value="DIGUANYLATE CYCLASE DGCM-RELATED"/>
    <property type="match status" value="1"/>
</dbReference>
<dbReference type="AlphaFoldDB" id="A0A1C6IQH4"/>
<keyword evidence="2" id="KW-1003">Cell membrane</keyword>
<gene>
    <name evidence="8" type="primary">pleD</name>
    <name evidence="8" type="ORF">SAMEA3545359_01618</name>
</gene>
<dbReference type="Pfam" id="PF00990">
    <property type="entry name" value="GGDEF"/>
    <property type="match status" value="1"/>
</dbReference>
<dbReference type="CDD" id="cd06225">
    <property type="entry name" value="HAMP"/>
    <property type="match status" value="1"/>
</dbReference>
<keyword evidence="3 6" id="KW-0812">Transmembrane</keyword>
<accession>A0A1C6IQH4</accession>
<protein>
    <submittedName>
        <fullName evidence="8">Stalked cell differentiation-controlling protein</fullName>
    </submittedName>
</protein>
<feature type="transmembrane region" description="Helical" evidence="6">
    <location>
        <begin position="12"/>
        <end position="36"/>
    </location>
</feature>
<evidence type="ECO:0000256" key="5">
    <source>
        <dbReference type="ARBA" id="ARBA00023136"/>
    </source>
</evidence>
<dbReference type="SMART" id="SM00267">
    <property type="entry name" value="GGDEF"/>
    <property type="match status" value="1"/>
</dbReference>
<evidence type="ECO:0000256" key="3">
    <source>
        <dbReference type="ARBA" id="ARBA00022692"/>
    </source>
</evidence>
<reference evidence="8" key="1">
    <citation type="submission" date="2015-09" db="EMBL/GenBank/DDBJ databases">
        <authorList>
            <consortium name="Pathogen Informatics"/>
        </authorList>
    </citation>
    <scope>NUCLEOTIDE SEQUENCE</scope>
    <source>
        <strain evidence="8">2789STDY5834896</strain>
    </source>
</reference>
<evidence type="ECO:0000256" key="4">
    <source>
        <dbReference type="ARBA" id="ARBA00022989"/>
    </source>
</evidence>